<accession>G4TDX9</accession>
<dbReference type="PANTHER" id="PTHR12083">
    <property type="entry name" value="BIFUNCTIONAL POLYNUCLEOTIDE PHOSPHATASE/KINASE"/>
    <property type="match status" value="1"/>
</dbReference>
<dbReference type="Gene3D" id="3.40.50.300">
    <property type="entry name" value="P-loop containing nucleotide triphosphate hydrolases"/>
    <property type="match status" value="1"/>
</dbReference>
<dbReference type="EMBL" id="CAFZ01000057">
    <property type="protein sequence ID" value="CCA69545.1"/>
    <property type="molecule type" value="Genomic_DNA"/>
</dbReference>
<evidence type="ECO:0000313" key="2">
    <source>
        <dbReference type="Proteomes" id="UP000007148"/>
    </source>
</evidence>
<dbReference type="OMA" id="KMWITEA"/>
<dbReference type="InParanoid" id="G4TDX9"/>
<dbReference type="SUPFAM" id="SSF52540">
    <property type="entry name" value="P-loop containing nucleoside triphosphate hydrolases"/>
    <property type="match status" value="1"/>
</dbReference>
<dbReference type="GO" id="GO:0046404">
    <property type="term" value="F:ATP-dependent polydeoxyribonucleotide 5'-hydroxyl-kinase activity"/>
    <property type="evidence" value="ECO:0007669"/>
    <property type="project" value="TreeGrafter"/>
</dbReference>
<comment type="caution">
    <text evidence="1">The sequence shown here is derived from an EMBL/GenBank/DDBJ whole genome shotgun (WGS) entry which is preliminary data.</text>
</comment>
<dbReference type="GO" id="GO:0003690">
    <property type="term" value="F:double-stranded DNA binding"/>
    <property type="evidence" value="ECO:0007669"/>
    <property type="project" value="TreeGrafter"/>
</dbReference>
<dbReference type="GO" id="GO:0006281">
    <property type="term" value="P:DNA repair"/>
    <property type="evidence" value="ECO:0007669"/>
    <property type="project" value="TreeGrafter"/>
</dbReference>
<dbReference type="AlphaFoldDB" id="G4TDX9"/>
<dbReference type="HOGENOM" id="CLU_073629_1_0_1"/>
<proteinExistence type="predicted"/>
<dbReference type="Proteomes" id="UP000007148">
    <property type="component" value="Unassembled WGS sequence"/>
</dbReference>
<gene>
    <name evidence="1" type="ORF">PIIN_03484</name>
</gene>
<dbReference type="InterPro" id="IPR027417">
    <property type="entry name" value="P-loop_NTPase"/>
</dbReference>
<dbReference type="Pfam" id="PF13671">
    <property type="entry name" value="AAA_33"/>
    <property type="match status" value="1"/>
</dbReference>
<reference evidence="1 2" key="1">
    <citation type="journal article" date="2011" name="PLoS Pathog.">
        <title>Endophytic Life Strategies Decoded by Genome and Transcriptome Analyses of the Mutualistic Root Symbiont Piriformospora indica.</title>
        <authorList>
            <person name="Zuccaro A."/>
            <person name="Lahrmann U."/>
            <person name="Guldener U."/>
            <person name="Langen G."/>
            <person name="Pfiffi S."/>
            <person name="Biedenkopf D."/>
            <person name="Wong P."/>
            <person name="Samans B."/>
            <person name="Grimm C."/>
            <person name="Basiewicz M."/>
            <person name="Murat C."/>
            <person name="Martin F."/>
            <person name="Kogel K.H."/>
        </authorList>
    </citation>
    <scope>NUCLEOTIDE SEQUENCE [LARGE SCALE GENOMIC DNA]</scope>
    <source>
        <strain evidence="1 2">DSM 11827</strain>
    </source>
</reference>
<sequence>MDDNKLKNEVDVDMDQVYNGPQKPVVVILVGLVGSGKSTFAKALETHFPQFRRLNQDELKDRRRVERLTLQTLSEGLSVIIDRTNIDQKQRKTWVDIADQFSRVEAWVITMNTPYEECAARLRTRTDHPTIKNWATAQVVLKRFSNEFEEPSPMEGFDKMYDLAPHPTGIWEKKDIAKVLREIESSPSTRIEGSSGQL</sequence>
<keyword evidence="2" id="KW-1185">Reference proteome</keyword>
<name>G4TDX9_SERID</name>
<evidence type="ECO:0000313" key="1">
    <source>
        <dbReference type="EMBL" id="CCA69545.1"/>
    </source>
</evidence>
<dbReference type="GO" id="GO:0046403">
    <property type="term" value="F:polynucleotide 3'-phosphatase activity"/>
    <property type="evidence" value="ECO:0007669"/>
    <property type="project" value="TreeGrafter"/>
</dbReference>
<dbReference type="PANTHER" id="PTHR12083:SF9">
    <property type="entry name" value="BIFUNCTIONAL POLYNUCLEOTIDE PHOSPHATASE_KINASE"/>
    <property type="match status" value="1"/>
</dbReference>
<organism evidence="1 2">
    <name type="scientific">Serendipita indica (strain DSM 11827)</name>
    <name type="common">Root endophyte fungus</name>
    <name type="synonym">Piriformospora indica</name>
    <dbReference type="NCBI Taxonomy" id="1109443"/>
    <lineage>
        <taxon>Eukaryota</taxon>
        <taxon>Fungi</taxon>
        <taxon>Dikarya</taxon>
        <taxon>Basidiomycota</taxon>
        <taxon>Agaricomycotina</taxon>
        <taxon>Agaricomycetes</taxon>
        <taxon>Sebacinales</taxon>
        <taxon>Serendipitaceae</taxon>
        <taxon>Serendipita</taxon>
    </lineage>
</organism>
<protein>
    <submittedName>
        <fullName evidence="1">Uncharacterized protein</fullName>
    </submittedName>
</protein>
<dbReference type="OrthoDB" id="3512845at2759"/>
<dbReference type="STRING" id="1109443.G4TDX9"/>
<dbReference type="eggNOG" id="KOG2134">
    <property type="taxonomic scope" value="Eukaryota"/>
</dbReference>